<dbReference type="PANTHER" id="PTHR33602:SF1">
    <property type="entry name" value="REGULATORY PROTEIN RECX FAMILY PROTEIN"/>
    <property type="match status" value="1"/>
</dbReference>
<comment type="subcellular location">
    <subcellularLocation>
        <location evidence="1 5">Cytoplasm</location>
    </subcellularLocation>
</comment>
<keyword evidence="4 5" id="KW-0963">Cytoplasm</keyword>
<evidence type="ECO:0000256" key="1">
    <source>
        <dbReference type="ARBA" id="ARBA00004496"/>
    </source>
</evidence>
<name>A0A2R5EVI1_9BACL</name>
<reference evidence="9 10" key="1">
    <citation type="submission" date="2017-08" db="EMBL/GenBank/DDBJ databases">
        <title>Substantial Increase in Enzyme Production by Combined Drug-Resistance Mutations in Paenibacillus agaridevorans.</title>
        <authorList>
            <person name="Tanaka Y."/>
            <person name="Funane K."/>
            <person name="Hosaka T."/>
            <person name="Shiwa Y."/>
            <person name="Fujita N."/>
            <person name="Miyazaki T."/>
            <person name="Yoshikawa H."/>
            <person name="Murakami K."/>
            <person name="Kasahara K."/>
            <person name="Inaoka T."/>
            <person name="Hiraga Y."/>
            <person name="Ochi K."/>
        </authorList>
    </citation>
    <scope>NUCLEOTIDE SEQUENCE [LARGE SCALE GENOMIC DNA]</scope>
    <source>
        <strain evidence="9 10">T-3040</strain>
    </source>
</reference>
<dbReference type="Gene3D" id="1.10.10.10">
    <property type="entry name" value="Winged helix-like DNA-binding domain superfamily/Winged helix DNA-binding domain"/>
    <property type="match status" value="3"/>
</dbReference>
<evidence type="ECO:0000256" key="5">
    <source>
        <dbReference type="HAMAP-Rule" id="MF_01114"/>
    </source>
</evidence>
<feature type="domain" description="RecX third three-helical" evidence="7">
    <location>
        <begin position="164"/>
        <end position="208"/>
    </location>
</feature>
<dbReference type="InterPro" id="IPR053925">
    <property type="entry name" value="RecX_HTH_3rd"/>
</dbReference>
<keyword evidence="10" id="KW-1185">Reference proteome</keyword>
<dbReference type="InterPro" id="IPR053926">
    <property type="entry name" value="RecX_HTH_1st"/>
</dbReference>
<evidence type="ECO:0000313" key="10">
    <source>
        <dbReference type="Proteomes" id="UP000245202"/>
    </source>
</evidence>
<dbReference type="InterPro" id="IPR003783">
    <property type="entry name" value="Regulatory_RecX"/>
</dbReference>
<dbReference type="EMBL" id="BDQX01000243">
    <property type="protein sequence ID" value="GBG09669.1"/>
    <property type="molecule type" value="Genomic_DNA"/>
</dbReference>
<protein>
    <recommendedName>
        <fullName evidence="3 5">Regulatory protein RecX</fullName>
    </recommendedName>
</protein>
<dbReference type="InterPro" id="IPR053924">
    <property type="entry name" value="RecX_HTH_2nd"/>
</dbReference>
<gene>
    <name evidence="5" type="primary">recX</name>
    <name evidence="9" type="ORF">PAT3040_04327</name>
</gene>
<dbReference type="GO" id="GO:0005737">
    <property type="term" value="C:cytoplasm"/>
    <property type="evidence" value="ECO:0007669"/>
    <property type="project" value="UniProtKB-SubCell"/>
</dbReference>
<evidence type="ECO:0000259" key="6">
    <source>
        <dbReference type="Pfam" id="PF02631"/>
    </source>
</evidence>
<dbReference type="GO" id="GO:0006282">
    <property type="term" value="P:regulation of DNA repair"/>
    <property type="evidence" value="ECO:0007669"/>
    <property type="project" value="UniProtKB-UniRule"/>
</dbReference>
<evidence type="ECO:0000256" key="4">
    <source>
        <dbReference type="ARBA" id="ARBA00022490"/>
    </source>
</evidence>
<proteinExistence type="inferred from homology"/>
<dbReference type="RefSeq" id="WP_258235092.1">
    <property type="nucleotide sequence ID" value="NZ_BDQX01000243.1"/>
</dbReference>
<comment type="similarity">
    <text evidence="2 5">Belongs to the RecX family.</text>
</comment>
<evidence type="ECO:0000259" key="7">
    <source>
        <dbReference type="Pfam" id="PF21981"/>
    </source>
</evidence>
<dbReference type="HAMAP" id="MF_01114">
    <property type="entry name" value="RecX"/>
    <property type="match status" value="1"/>
</dbReference>
<accession>A0A2R5EVI1</accession>
<evidence type="ECO:0000256" key="2">
    <source>
        <dbReference type="ARBA" id="ARBA00009695"/>
    </source>
</evidence>
<dbReference type="Pfam" id="PF21982">
    <property type="entry name" value="RecX_HTH1"/>
    <property type="match status" value="1"/>
</dbReference>
<dbReference type="Proteomes" id="UP000245202">
    <property type="component" value="Unassembled WGS sequence"/>
</dbReference>
<dbReference type="InterPro" id="IPR036388">
    <property type="entry name" value="WH-like_DNA-bd_sf"/>
</dbReference>
<comment type="function">
    <text evidence="5">Modulates RecA activity.</text>
</comment>
<feature type="domain" description="RecX first three-helical" evidence="8">
    <location>
        <begin position="69"/>
        <end position="108"/>
    </location>
</feature>
<dbReference type="PANTHER" id="PTHR33602">
    <property type="entry name" value="REGULATORY PROTEIN RECX FAMILY PROTEIN"/>
    <property type="match status" value="1"/>
</dbReference>
<evidence type="ECO:0000313" key="9">
    <source>
        <dbReference type="EMBL" id="GBG09669.1"/>
    </source>
</evidence>
<comment type="caution">
    <text evidence="9">The sequence shown here is derived from an EMBL/GenBank/DDBJ whole genome shotgun (WGS) entry which is preliminary data.</text>
</comment>
<sequence>MEESNMYIIASVRRDKKEKRRYHLYMAGEEEPFLSVHEDIMIKFRLLKEVELDGDTVRHIKDEDQRYRAYVLSVAYLGVKPRTAKQIGQYLAKKELDETHIEYAIQRLETEKLVDDEEYARQFAESRLRSGQKGRLMIRQELQQRGVSKQLASETLSALDRSSELEAAKTLAHKKARSLTGENAKRRTKLMSFLLRRGFPGDIVREAMRSVDLSSDDRWEEEDDGVLLDN</sequence>
<dbReference type="AlphaFoldDB" id="A0A2R5EVI1"/>
<dbReference type="Pfam" id="PF21981">
    <property type="entry name" value="RecX_HTH3"/>
    <property type="match status" value="1"/>
</dbReference>
<dbReference type="Pfam" id="PF02631">
    <property type="entry name" value="RecX_HTH2"/>
    <property type="match status" value="1"/>
</dbReference>
<evidence type="ECO:0000259" key="8">
    <source>
        <dbReference type="Pfam" id="PF21982"/>
    </source>
</evidence>
<organism evidence="9 10">
    <name type="scientific">Paenibacillus agaridevorans</name>
    <dbReference type="NCBI Taxonomy" id="171404"/>
    <lineage>
        <taxon>Bacteria</taxon>
        <taxon>Bacillati</taxon>
        <taxon>Bacillota</taxon>
        <taxon>Bacilli</taxon>
        <taxon>Bacillales</taxon>
        <taxon>Paenibacillaceae</taxon>
        <taxon>Paenibacillus</taxon>
    </lineage>
</organism>
<evidence type="ECO:0000256" key="3">
    <source>
        <dbReference type="ARBA" id="ARBA00018111"/>
    </source>
</evidence>
<feature type="domain" description="RecX second three-helical" evidence="6">
    <location>
        <begin position="115"/>
        <end position="156"/>
    </location>
</feature>